<evidence type="ECO:0000256" key="4">
    <source>
        <dbReference type="ARBA" id="ARBA00022475"/>
    </source>
</evidence>
<dbReference type="GO" id="GO:0005886">
    <property type="term" value="C:plasma membrane"/>
    <property type="evidence" value="ECO:0007669"/>
    <property type="project" value="UniProtKB-SubCell"/>
</dbReference>
<gene>
    <name evidence="13" type="ORF">VI08_10615</name>
</gene>
<dbReference type="PANTHER" id="PTHR30386:SF27">
    <property type="entry name" value="MEMBRANE FUSION PROTEIN (MFP) FAMILY PROTEIN"/>
    <property type="match status" value="1"/>
</dbReference>
<reference evidence="13 14" key="1">
    <citation type="submission" date="2015-03" db="EMBL/GenBank/DDBJ databases">
        <title>Draft genome sequence of Luteibacter yeojuensis strain SU11.</title>
        <authorList>
            <person name="Sulaiman J."/>
            <person name="Priya K."/>
            <person name="Chan K.-G."/>
        </authorList>
    </citation>
    <scope>NUCLEOTIDE SEQUENCE [LARGE SCALE GENOMIC DNA]</scope>
    <source>
        <strain evidence="13 14">SU11</strain>
    </source>
</reference>
<evidence type="ECO:0000256" key="8">
    <source>
        <dbReference type="ARBA" id="ARBA00023136"/>
    </source>
</evidence>
<proteinExistence type="inferred from homology"/>
<dbReference type="NCBIfam" id="TIGR01843">
    <property type="entry name" value="type_I_hlyD"/>
    <property type="match status" value="1"/>
</dbReference>
<comment type="similarity">
    <text evidence="2 9">Belongs to the membrane fusion protein (MFP) (TC 8.A.1) family.</text>
</comment>
<evidence type="ECO:0000313" key="13">
    <source>
        <dbReference type="EMBL" id="KJV33806.1"/>
    </source>
</evidence>
<keyword evidence="6" id="KW-0812">Transmembrane</keyword>
<dbReference type="InterPro" id="IPR059040">
    <property type="entry name" value="HH_CyaD-like"/>
</dbReference>
<accession>A0A0F3KRL0</accession>
<evidence type="ECO:0000256" key="7">
    <source>
        <dbReference type="ARBA" id="ARBA00022989"/>
    </source>
</evidence>
<evidence type="ECO:0000256" key="5">
    <source>
        <dbReference type="ARBA" id="ARBA00022519"/>
    </source>
</evidence>
<keyword evidence="4 9" id="KW-1003">Cell membrane</keyword>
<comment type="subcellular location">
    <subcellularLocation>
        <location evidence="1 9">Cell inner membrane</location>
        <topology evidence="1 9">Single-pass membrane protein</topology>
    </subcellularLocation>
</comment>
<comment type="caution">
    <text evidence="13">The sequence shown here is derived from an EMBL/GenBank/DDBJ whole genome shotgun (WGS) entry which is preliminary data.</text>
</comment>
<evidence type="ECO:0000259" key="11">
    <source>
        <dbReference type="Pfam" id="PF25988"/>
    </source>
</evidence>
<dbReference type="Gene3D" id="1.10.287.470">
    <property type="entry name" value="Helix hairpin bin"/>
    <property type="match status" value="1"/>
</dbReference>
<evidence type="ECO:0000256" key="6">
    <source>
        <dbReference type="ARBA" id="ARBA00022692"/>
    </source>
</evidence>
<evidence type="ECO:0000259" key="12">
    <source>
        <dbReference type="Pfam" id="PF26002"/>
    </source>
</evidence>
<keyword evidence="5 9" id="KW-0997">Cell inner membrane</keyword>
<dbReference type="PRINTS" id="PR01490">
    <property type="entry name" value="RTXTOXIND"/>
</dbReference>
<keyword evidence="10" id="KW-0175">Coiled coil</keyword>
<dbReference type="EMBL" id="JZRB01000021">
    <property type="protein sequence ID" value="KJV33806.1"/>
    <property type="molecule type" value="Genomic_DNA"/>
</dbReference>
<evidence type="ECO:0000256" key="9">
    <source>
        <dbReference type="RuleBase" id="RU365093"/>
    </source>
</evidence>
<name>A0A0F3KRL0_9GAMM</name>
<dbReference type="Gene3D" id="2.40.50.100">
    <property type="match status" value="1"/>
</dbReference>
<evidence type="ECO:0000256" key="3">
    <source>
        <dbReference type="ARBA" id="ARBA00022448"/>
    </source>
</evidence>
<dbReference type="GO" id="GO:0015031">
    <property type="term" value="P:protein transport"/>
    <property type="evidence" value="ECO:0007669"/>
    <property type="project" value="InterPro"/>
</dbReference>
<dbReference type="PATRIC" id="fig|345309.4.peg.1461"/>
<feature type="domain" description="CyaD-like alpha-helical hairpin" evidence="11">
    <location>
        <begin position="128"/>
        <end position="323"/>
    </location>
</feature>
<evidence type="ECO:0000256" key="10">
    <source>
        <dbReference type="SAM" id="Coils"/>
    </source>
</evidence>
<dbReference type="AlphaFoldDB" id="A0A0F3KRL0"/>
<keyword evidence="3 9" id="KW-0813">Transport</keyword>
<evidence type="ECO:0000313" key="14">
    <source>
        <dbReference type="Proteomes" id="UP000033651"/>
    </source>
</evidence>
<sequence length="473" mass="51750">MGMRIDAIGAVLARYRDISKAAWAERHAMVPASRTADELAFLPAHLELMDAPVSPVPRWSMRIIMALFAVAVAWACLGKLDVVAVGAGKTVTTGRTRVVQPPETAVVRRIMVGDGQHVRKGEILVELDKTATSAEVDKARDALLSARLNALRSGAMAKAIDGGMLAVLTNDGTYPATRFDAMRDLASSQWAAFLARKQGLEAMVQQKTAELRTVESAIAPLEQVLAISQTRVADYEALLDKKYVPRQEYLVRKQERINAERDLAAQRSRAQELRSAIVGAREELALSTTELRRQTLDELRQAQEQVAQYGPEVEKTTQHNAQMALRSPVDGTVQQLAVHTIGGVVTPAQPLLSVVPDNESLEVEVTVLNRDIGFIRAGQAAAVKVDTFPYTRYGHLEGRVGSVSHDAIQDEKLGLVYLARVILPTNTLVVDGVPVHLSPGMSLSVEIKTDKRRVIDYLLSPLKQATHEAMQER</sequence>
<keyword evidence="8" id="KW-0472">Membrane</keyword>
<keyword evidence="7" id="KW-1133">Transmembrane helix</keyword>
<dbReference type="InterPro" id="IPR058982">
    <property type="entry name" value="Beta-barrel_AprE"/>
</dbReference>
<feature type="coiled-coil region" evidence="10">
    <location>
        <begin position="256"/>
        <end position="283"/>
    </location>
</feature>
<dbReference type="Gene3D" id="2.40.30.170">
    <property type="match status" value="1"/>
</dbReference>
<protein>
    <recommendedName>
        <fullName evidence="9">Membrane fusion protein (MFP) family protein</fullName>
    </recommendedName>
</protein>
<organism evidence="13 14">
    <name type="scientific">Luteibacter yeojuensis</name>
    <dbReference type="NCBI Taxonomy" id="345309"/>
    <lineage>
        <taxon>Bacteria</taxon>
        <taxon>Pseudomonadati</taxon>
        <taxon>Pseudomonadota</taxon>
        <taxon>Gammaproteobacteria</taxon>
        <taxon>Lysobacterales</taxon>
        <taxon>Rhodanobacteraceae</taxon>
        <taxon>Luteibacter</taxon>
    </lineage>
</organism>
<dbReference type="Pfam" id="PF26002">
    <property type="entry name" value="Beta-barrel_AprE"/>
    <property type="match status" value="1"/>
</dbReference>
<dbReference type="PANTHER" id="PTHR30386">
    <property type="entry name" value="MEMBRANE FUSION SUBUNIT OF EMRAB-TOLC MULTIDRUG EFFLUX PUMP"/>
    <property type="match status" value="1"/>
</dbReference>
<dbReference type="OrthoDB" id="9775513at2"/>
<dbReference type="Pfam" id="PF25988">
    <property type="entry name" value="HH_CyaD"/>
    <property type="match status" value="1"/>
</dbReference>
<dbReference type="Proteomes" id="UP000033651">
    <property type="component" value="Unassembled WGS sequence"/>
</dbReference>
<dbReference type="InterPro" id="IPR050739">
    <property type="entry name" value="MFP"/>
</dbReference>
<feature type="domain" description="AprE-like beta-barrel" evidence="12">
    <location>
        <begin position="361"/>
        <end position="449"/>
    </location>
</feature>
<keyword evidence="14" id="KW-1185">Reference proteome</keyword>
<evidence type="ECO:0000256" key="1">
    <source>
        <dbReference type="ARBA" id="ARBA00004377"/>
    </source>
</evidence>
<dbReference type="InterPro" id="IPR010129">
    <property type="entry name" value="T1SS_HlyD"/>
</dbReference>
<evidence type="ECO:0000256" key="2">
    <source>
        <dbReference type="ARBA" id="ARBA00009477"/>
    </source>
</evidence>